<evidence type="ECO:0000313" key="3">
    <source>
        <dbReference type="Proteomes" id="UP000749646"/>
    </source>
</evidence>
<accession>A0A9P6ILC7</accession>
<protein>
    <submittedName>
        <fullName evidence="2">Uncharacterized protein</fullName>
    </submittedName>
</protein>
<dbReference type="Proteomes" id="UP000749646">
    <property type="component" value="Unassembled WGS sequence"/>
</dbReference>
<name>A0A9P6ILC7_9FUNG</name>
<dbReference type="OrthoDB" id="2423884at2759"/>
<dbReference type="EMBL" id="JAAAHW010010431">
    <property type="protein sequence ID" value="KAF9926109.1"/>
    <property type="molecule type" value="Genomic_DNA"/>
</dbReference>
<keyword evidence="3" id="KW-1185">Reference proteome</keyword>
<evidence type="ECO:0000256" key="1">
    <source>
        <dbReference type="SAM" id="SignalP"/>
    </source>
</evidence>
<feature type="signal peptide" evidence="1">
    <location>
        <begin position="1"/>
        <end position="21"/>
    </location>
</feature>
<dbReference type="AlphaFoldDB" id="A0A9P6ILC7"/>
<gene>
    <name evidence="2" type="ORF">BGZ65_007415</name>
</gene>
<evidence type="ECO:0000313" key="2">
    <source>
        <dbReference type="EMBL" id="KAF9926109.1"/>
    </source>
</evidence>
<comment type="caution">
    <text evidence="2">The sequence shown here is derived from an EMBL/GenBank/DDBJ whole genome shotgun (WGS) entry which is preliminary data.</text>
</comment>
<feature type="non-terminal residue" evidence="2">
    <location>
        <position position="113"/>
    </location>
</feature>
<sequence length="113" mass="12091">MVHAPASLLLVCALALTTVSAQCVIATPQDDMKVSHHYTVEFTGCTGEGKIDLRYGDVTNLETSDHPACEDVDFASGHCTFTPKKAGDYSFSAIDATGVETFTGRFSVVKDKK</sequence>
<reference evidence="2" key="1">
    <citation type="journal article" date="2020" name="Fungal Divers.">
        <title>Resolving the Mortierellaceae phylogeny through synthesis of multi-gene phylogenetics and phylogenomics.</title>
        <authorList>
            <person name="Vandepol N."/>
            <person name="Liber J."/>
            <person name="Desiro A."/>
            <person name="Na H."/>
            <person name="Kennedy M."/>
            <person name="Barry K."/>
            <person name="Grigoriev I.V."/>
            <person name="Miller A.N."/>
            <person name="O'Donnell K."/>
            <person name="Stajich J.E."/>
            <person name="Bonito G."/>
        </authorList>
    </citation>
    <scope>NUCLEOTIDE SEQUENCE</scope>
    <source>
        <strain evidence="2">MES-2147</strain>
    </source>
</reference>
<organism evidence="2 3">
    <name type="scientific">Modicella reniformis</name>
    <dbReference type="NCBI Taxonomy" id="1440133"/>
    <lineage>
        <taxon>Eukaryota</taxon>
        <taxon>Fungi</taxon>
        <taxon>Fungi incertae sedis</taxon>
        <taxon>Mucoromycota</taxon>
        <taxon>Mortierellomycotina</taxon>
        <taxon>Mortierellomycetes</taxon>
        <taxon>Mortierellales</taxon>
        <taxon>Mortierellaceae</taxon>
        <taxon>Modicella</taxon>
    </lineage>
</organism>
<keyword evidence="1" id="KW-0732">Signal</keyword>
<proteinExistence type="predicted"/>
<feature type="chain" id="PRO_5040128572" evidence="1">
    <location>
        <begin position="22"/>
        <end position="113"/>
    </location>
</feature>